<dbReference type="GO" id="GO:0007165">
    <property type="term" value="P:signal transduction"/>
    <property type="evidence" value="ECO:0007669"/>
    <property type="project" value="TreeGrafter"/>
</dbReference>
<evidence type="ECO:0008006" key="5">
    <source>
        <dbReference type="Google" id="ProtNLM"/>
    </source>
</evidence>
<dbReference type="PRINTS" id="PR00377">
    <property type="entry name" value="IMPHPHTASES"/>
</dbReference>
<dbReference type="GO" id="GO:0006020">
    <property type="term" value="P:inositol metabolic process"/>
    <property type="evidence" value="ECO:0007669"/>
    <property type="project" value="TreeGrafter"/>
</dbReference>
<name>A0A381QQG4_9ZZZZ</name>
<dbReference type="GO" id="GO:0008934">
    <property type="term" value="F:inositol monophosphate 1-phosphatase activity"/>
    <property type="evidence" value="ECO:0007669"/>
    <property type="project" value="TreeGrafter"/>
</dbReference>
<evidence type="ECO:0000256" key="2">
    <source>
        <dbReference type="ARBA" id="ARBA00022801"/>
    </source>
</evidence>
<organism evidence="4">
    <name type="scientific">marine metagenome</name>
    <dbReference type="NCBI Taxonomy" id="408172"/>
    <lineage>
        <taxon>unclassified sequences</taxon>
        <taxon>metagenomes</taxon>
        <taxon>ecological metagenomes</taxon>
    </lineage>
</organism>
<dbReference type="PROSITE" id="PS00629">
    <property type="entry name" value="IMP_1"/>
    <property type="match status" value="1"/>
</dbReference>
<evidence type="ECO:0000313" key="4">
    <source>
        <dbReference type="EMBL" id="SUZ81018.1"/>
    </source>
</evidence>
<proteinExistence type="predicted"/>
<evidence type="ECO:0000256" key="3">
    <source>
        <dbReference type="ARBA" id="ARBA00022842"/>
    </source>
</evidence>
<dbReference type="Gene3D" id="3.40.190.80">
    <property type="match status" value="1"/>
</dbReference>
<dbReference type="PANTHER" id="PTHR20854">
    <property type="entry name" value="INOSITOL MONOPHOSPHATASE"/>
    <property type="match status" value="1"/>
</dbReference>
<keyword evidence="1" id="KW-0479">Metal-binding</keyword>
<sequence>MFGFLCLLAGVESGTKLAATCRTHNGFSFGCIVNDTWYVLVRVEPVCLTGLTDHMSLQLPEVEAVRAIVLAAARDAGLNQFRLRDRSVKEDGTVVTQTDHRVQAFIARELQANWPQFTFMGEEMEHRQQARIVGGDGACFWALDPLDGTTNFSMSLPFYGISLGLVVDGTVQLGVVYDPVRDELFSAASGQGAFLNGEKLTTPDTDIPIRRCIANVDYKRLVSQLVDQLVRYPPFGAQRNLGSCVLEWCWLAAGRIQLYLHGGQRMWDYAAGSLILAEAGGAFTTIRGLPLDCRTFTKRSVVAAINTELQQQWLAWIVENDERLHE</sequence>
<dbReference type="PROSITE" id="PS00630">
    <property type="entry name" value="IMP_2"/>
    <property type="match status" value="1"/>
</dbReference>
<dbReference type="CDD" id="cd01637">
    <property type="entry name" value="IMPase_like"/>
    <property type="match status" value="1"/>
</dbReference>
<dbReference type="GO" id="GO:0046854">
    <property type="term" value="P:phosphatidylinositol phosphate biosynthetic process"/>
    <property type="evidence" value="ECO:0007669"/>
    <property type="project" value="InterPro"/>
</dbReference>
<evidence type="ECO:0000256" key="1">
    <source>
        <dbReference type="ARBA" id="ARBA00022723"/>
    </source>
</evidence>
<keyword evidence="2" id="KW-0378">Hydrolase</keyword>
<dbReference type="PANTHER" id="PTHR20854:SF4">
    <property type="entry name" value="INOSITOL-1-MONOPHOSPHATASE-RELATED"/>
    <property type="match status" value="1"/>
</dbReference>
<dbReference type="EMBL" id="UINC01001450">
    <property type="protein sequence ID" value="SUZ81018.1"/>
    <property type="molecule type" value="Genomic_DNA"/>
</dbReference>
<accession>A0A381QQG4</accession>
<dbReference type="Pfam" id="PF00459">
    <property type="entry name" value="Inositol_P"/>
    <property type="match status" value="1"/>
</dbReference>
<dbReference type="InterPro" id="IPR020583">
    <property type="entry name" value="Inositol_monoP_metal-BS"/>
</dbReference>
<dbReference type="InterPro" id="IPR020550">
    <property type="entry name" value="Inositol_monophosphatase_CS"/>
</dbReference>
<dbReference type="Gene3D" id="3.30.540.10">
    <property type="entry name" value="Fructose-1,6-Bisphosphatase, subunit A, domain 1"/>
    <property type="match status" value="1"/>
</dbReference>
<dbReference type="InterPro" id="IPR000760">
    <property type="entry name" value="Inositol_monophosphatase-like"/>
</dbReference>
<gene>
    <name evidence="4" type="ORF">METZ01_LOCUS33872</name>
</gene>
<dbReference type="AlphaFoldDB" id="A0A381QQG4"/>
<keyword evidence="3" id="KW-0460">Magnesium</keyword>
<reference evidence="4" key="1">
    <citation type="submission" date="2018-05" db="EMBL/GenBank/DDBJ databases">
        <authorList>
            <person name="Lanie J.A."/>
            <person name="Ng W.-L."/>
            <person name="Kazmierczak K.M."/>
            <person name="Andrzejewski T.M."/>
            <person name="Davidsen T.M."/>
            <person name="Wayne K.J."/>
            <person name="Tettelin H."/>
            <person name="Glass J.I."/>
            <person name="Rusch D."/>
            <person name="Podicherti R."/>
            <person name="Tsui H.-C.T."/>
            <person name="Winkler M.E."/>
        </authorList>
    </citation>
    <scope>NUCLEOTIDE SEQUENCE</scope>
</reference>
<protein>
    <recommendedName>
        <fullName evidence="5">Inositol-1-monophosphatase</fullName>
    </recommendedName>
</protein>
<dbReference type="SUPFAM" id="SSF56655">
    <property type="entry name" value="Carbohydrate phosphatase"/>
    <property type="match status" value="1"/>
</dbReference>
<dbReference type="GO" id="GO:0046872">
    <property type="term" value="F:metal ion binding"/>
    <property type="evidence" value="ECO:0007669"/>
    <property type="project" value="UniProtKB-KW"/>
</dbReference>